<dbReference type="PANTHER" id="PTHR19308:SF54">
    <property type="entry name" value="START DOMAIN-CONTAINING PROTEIN"/>
    <property type="match status" value="1"/>
</dbReference>
<feature type="region of interest" description="Disordered" evidence="1">
    <location>
        <begin position="29"/>
        <end position="81"/>
    </location>
</feature>
<dbReference type="OrthoDB" id="196858at2759"/>
<protein>
    <recommendedName>
        <fullName evidence="3">START domain-containing protein</fullName>
    </recommendedName>
</protein>
<keyword evidence="2" id="KW-1133">Transmembrane helix</keyword>
<dbReference type="EMBL" id="WIUZ02000007">
    <property type="protein sequence ID" value="KAF9784981.1"/>
    <property type="molecule type" value="Genomic_DNA"/>
</dbReference>
<evidence type="ECO:0000313" key="4">
    <source>
        <dbReference type="EMBL" id="KAF9784981.1"/>
    </source>
</evidence>
<evidence type="ECO:0000256" key="2">
    <source>
        <dbReference type="SAM" id="Phobius"/>
    </source>
</evidence>
<dbReference type="SUPFAM" id="SSF55961">
    <property type="entry name" value="Bet v1-like"/>
    <property type="match status" value="3"/>
</dbReference>
<dbReference type="Proteomes" id="UP000736335">
    <property type="component" value="Unassembled WGS sequence"/>
</dbReference>
<dbReference type="Pfam" id="PF01852">
    <property type="entry name" value="START"/>
    <property type="match status" value="2"/>
</dbReference>
<feature type="compositionally biased region" description="Low complexity" evidence="1">
    <location>
        <begin position="1289"/>
        <end position="1305"/>
    </location>
</feature>
<reference evidence="4" key="1">
    <citation type="journal article" date="2020" name="Nat. Commun.">
        <title>Large-scale genome sequencing of mycorrhizal fungi provides insights into the early evolution of symbiotic traits.</title>
        <authorList>
            <person name="Miyauchi S."/>
            <person name="Kiss E."/>
            <person name="Kuo A."/>
            <person name="Drula E."/>
            <person name="Kohler A."/>
            <person name="Sanchez-Garcia M."/>
            <person name="Morin E."/>
            <person name="Andreopoulos B."/>
            <person name="Barry K.W."/>
            <person name="Bonito G."/>
            <person name="Buee M."/>
            <person name="Carver A."/>
            <person name="Chen C."/>
            <person name="Cichocki N."/>
            <person name="Clum A."/>
            <person name="Culley D."/>
            <person name="Crous P.W."/>
            <person name="Fauchery L."/>
            <person name="Girlanda M."/>
            <person name="Hayes R.D."/>
            <person name="Keri Z."/>
            <person name="LaButti K."/>
            <person name="Lipzen A."/>
            <person name="Lombard V."/>
            <person name="Magnuson J."/>
            <person name="Maillard F."/>
            <person name="Murat C."/>
            <person name="Nolan M."/>
            <person name="Ohm R.A."/>
            <person name="Pangilinan J."/>
            <person name="Pereira M.F."/>
            <person name="Perotto S."/>
            <person name="Peter M."/>
            <person name="Pfister S."/>
            <person name="Riley R."/>
            <person name="Sitrit Y."/>
            <person name="Stielow J.B."/>
            <person name="Szollosi G."/>
            <person name="Zifcakova L."/>
            <person name="Stursova M."/>
            <person name="Spatafora J.W."/>
            <person name="Tedersoo L."/>
            <person name="Vaario L.M."/>
            <person name="Yamada A."/>
            <person name="Yan M."/>
            <person name="Wang P."/>
            <person name="Xu J."/>
            <person name="Bruns T."/>
            <person name="Baldrian P."/>
            <person name="Vilgalys R."/>
            <person name="Dunand C."/>
            <person name="Henrissat B."/>
            <person name="Grigoriev I.V."/>
            <person name="Hibbett D."/>
            <person name="Nagy L.G."/>
            <person name="Martin F.M."/>
        </authorList>
    </citation>
    <scope>NUCLEOTIDE SEQUENCE</scope>
    <source>
        <strain evidence="4">UH-Tt-Lm1</strain>
    </source>
</reference>
<keyword evidence="2" id="KW-0472">Membrane</keyword>
<feature type="region of interest" description="Disordered" evidence="1">
    <location>
        <begin position="361"/>
        <end position="380"/>
    </location>
</feature>
<evidence type="ECO:0000313" key="5">
    <source>
        <dbReference type="Proteomes" id="UP000736335"/>
    </source>
</evidence>
<dbReference type="CDD" id="cd00177">
    <property type="entry name" value="START"/>
    <property type="match status" value="1"/>
</dbReference>
<evidence type="ECO:0000259" key="3">
    <source>
        <dbReference type="PROSITE" id="PS50848"/>
    </source>
</evidence>
<dbReference type="Gene3D" id="3.30.530.20">
    <property type="match status" value="3"/>
</dbReference>
<keyword evidence="2" id="KW-0812">Transmembrane</keyword>
<dbReference type="PROSITE" id="PS50848">
    <property type="entry name" value="START"/>
    <property type="match status" value="1"/>
</dbReference>
<reference evidence="4" key="2">
    <citation type="submission" date="2020-11" db="EMBL/GenBank/DDBJ databases">
        <authorList>
            <consortium name="DOE Joint Genome Institute"/>
            <person name="Kuo A."/>
            <person name="Miyauchi S."/>
            <person name="Kiss E."/>
            <person name="Drula E."/>
            <person name="Kohler A."/>
            <person name="Sanchez-Garcia M."/>
            <person name="Andreopoulos B."/>
            <person name="Barry K.W."/>
            <person name="Bonito G."/>
            <person name="Buee M."/>
            <person name="Carver A."/>
            <person name="Chen C."/>
            <person name="Cichocki N."/>
            <person name="Clum A."/>
            <person name="Culley D."/>
            <person name="Crous P.W."/>
            <person name="Fauchery L."/>
            <person name="Girlanda M."/>
            <person name="Hayes R."/>
            <person name="Keri Z."/>
            <person name="Labutti K."/>
            <person name="Lipzen A."/>
            <person name="Lombard V."/>
            <person name="Magnuson J."/>
            <person name="Maillard F."/>
            <person name="Morin E."/>
            <person name="Murat C."/>
            <person name="Nolan M."/>
            <person name="Ohm R."/>
            <person name="Pangilinan J."/>
            <person name="Pereira M."/>
            <person name="Perotto S."/>
            <person name="Peter M."/>
            <person name="Riley R."/>
            <person name="Sitrit Y."/>
            <person name="Stielow B."/>
            <person name="Szollosi G."/>
            <person name="Zifcakova L."/>
            <person name="Stursova M."/>
            <person name="Spatafora J.W."/>
            <person name="Tedersoo L."/>
            <person name="Vaario L.-M."/>
            <person name="Yamada A."/>
            <person name="Yan M."/>
            <person name="Wang P."/>
            <person name="Xu J."/>
            <person name="Bruns T."/>
            <person name="Baldrian P."/>
            <person name="Vilgalys R."/>
            <person name="Henrissat B."/>
            <person name="Grigoriev I.V."/>
            <person name="Hibbett D."/>
            <person name="Nagy L.G."/>
            <person name="Martin F.M."/>
        </authorList>
    </citation>
    <scope>NUCLEOTIDE SEQUENCE</scope>
    <source>
        <strain evidence="4">UH-Tt-Lm1</strain>
    </source>
</reference>
<feature type="domain" description="START" evidence="3">
    <location>
        <begin position="507"/>
        <end position="709"/>
    </location>
</feature>
<proteinExistence type="predicted"/>
<feature type="transmembrane region" description="Helical" evidence="2">
    <location>
        <begin position="1713"/>
        <end position="1732"/>
    </location>
</feature>
<feature type="compositionally biased region" description="Low complexity" evidence="1">
    <location>
        <begin position="462"/>
        <end position="479"/>
    </location>
</feature>
<gene>
    <name evidence="4" type="ORF">BJ322DRAFT_1060737</name>
</gene>
<feature type="compositionally biased region" description="Basic and acidic residues" evidence="1">
    <location>
        <begin position="1611"/>
        <end position="1621"/>
    </location>
</feature>
<name>A0A9P6HE51_9AGAM</name>
<dbReference type="InterPro" id="IPR002913">
    <property type="entry name" value="START_lipid-bd_dom"/>
</dbReference>
<organism evidence="4 5">
    <name type="scientific">Thelephora terrestris</name>
    <dbReference type="NCBI Taxonomy" id="56493"/>
    <lineage>
        <taxon>Eukaryota</taxon>
        <taxon>Fungi</taxon>
        <taxon>Dikarya</taxon>
        <taxon>Basidiomycota</taxon>
        <taxon>Agaricomycotina</taxon>
        <taxon>Agaricomycetes</taxon>
        <taxon>Thelephorales</taxon>
        <taxon>Thelephoraceae</taxon>
        <taxon>Thelephora</taxon>
    </lineage>
</organism>
<feature type="compositionally biased region" description="Polar residues" evidence="1">
    <location>
        <begin position="69"/>
        <end position="79"/>
    </location>
</feature>
<feature type="compositionally biased region" description="Low complexity" evidence="1">
    <location>
        <begin position="1633"/>
        <end position="1645"/>
    </location>
</feature>
<feature type="compositionally biased region" description="Pro residues" evidence="1">
    <location>
        <begin position="491"/>
        <end position="500"/>
    </location>
</feature>
<feature type="region of interest" description="Disordered" evidence="1">
    <location>
        <begin position="900"/>
        <end position="929"/>
    </location>
</feature>
<comment type="caution">
    <text evidence="4">The sequence shown here is derived from an EMBL/GenBank/DDBJ whole genome shotgun (WGS) entry which is preliminary data.</text>
</comment>
<keyword evidence="5" id="KW-1185">Reference proteome</keyword>
<dbReference type="InterPro" id="IPR023393">
    <property type="entry name" value="START-like_dom_sf"/>
</dbReference>
<sequence length="1784" mass="195582">MSDGTELRNSWYNALDLVQSQFRQFLTSPASDWKRIPTPPSTGDGSSSSSSRPDSPQFQPKTKGKVRANSHTPDLNNIKLSKKSTKAGDVYRVQLDVTLAPEDLIPLDSWKSTLVTPELRKEWDPTVESSTLIEMLDPTTRISKTNFTLGWPAYPRDAVTISRTFNDATTLIDISTSLPRSPDEPAYLRPSPPYVRSDVKLFAWCVQYSSQQPTEQSSRNPSRVRITYFWQHDFRAVWSFGSIAATAQQLSAMMLGLYTTVKERGYHIPVLRGYGNGVIIERARFQVDRVALTLNYSVVSDEGDPHFHATEGIDELHAIREARRLTRAVECTLPSFDGWDVQVSVKASSKEVEGLPWLAKAIRNSPPSPPPDSGAPKPHDTIVFQIKHSPLLDEHSIMKVQITIEKSGSSPGALRLNGIPHKVDMVEERDPSSYNPGMMIQNPITQDATSATQISFQTISTSSVAESSTESFPSSIGGSNKTSPLDLVPCPALPGPPTPGEPLGERSDSARKSILSRVKRSYIYFSSLLQEPEAKWKPTTEARGVSVTQLDSIDPTLVVFRAEATFVGLGIWDLYSTIVTPGARTQWDRSYEDGVLLEDVNELSEVWHWKSKPIWPANGRDAVVLKTVYKSPTTIHVFAFSVDDLPLFPFIPPVSPQTIRTQIDLQGWSIEALSPTTTLVTLLEQSDPKGWSNKNSIPQQMITAVAGVGEFVIKCGGPPVMTRLDGASVDHVRYDHDRGNFRIEYSVCSSRRTTTTSTSTFTSTVTVTEPKEEEDKNSTMPIVECELRCDLDTWGSALDIVVDPPPQALTCLRRHRLSAAGGGVWITITHDAVLAGDERLQAIVRRGITSSAKDKGLVMVNGVKVAVDVEEISESEVKQLTKQKRVKPLRVPLDQPPVIRIKRRKQFEDNDGDSSGAESPVRPPDTASSSLLTPLSAISVMPKFSSPLGRFFTIGSLSTTQESFTPPSSPPVISAIETTPPSSKPPMQYALDALLYVQQSHVNPPLDGWTFVGDKGCPVHRNVCPEISTTIPVHKGEKVIEGISAEEVASVITSYDYKKQWDTQFSSAQAFQVFRDGCHTAFTVYKGGFPFRDRGFYLASVLARAKPTKTRVRTREGEGENSNDSRTAIFCVSASFSPDSVTSFSAAKYNPHVLPIGRVLVDGWILETLDPYTTEKYTIPSTRCTRLVAVDYAGSMPTATNTSLNVTLARGILAVETYVKGLAPSPLTRLPTYGLMLLDKTSEGNPPGEVSSSWSLKKRDHNRLSVATKYDPQARIYRSTLLVTWSSQHSTPSSSSGFRPRASSPLLGGNDYESTPRPSLLTPPFLKEKEREGDREDGEVSMSPQFFGAEDLSSSTTSYATIRNRSERVSSFSGRSRSRDALRSSSSVFTVRGEVRQPVDLLVAEIVVDSRLYPGGYDVNLGSRIRRNAKFITLPAPGQALGNEATDKVLPLMVTIHAMPSSPLHSSGLHEDRPPRHLLRLTLPTAPYHGSTLQDPLTGEIRTAPAKPQWLVDLQEKGGAVVDVEIVPANRENSSHVMAEGKKVEVIGEKEALTSLGREELLDSRASRSDILIRSSGDGILWEEFQTPVAVAVHLLDPAVSATSITPVESGTKETEGKEEPPSSQDIGVNMSPPTASPETTTPQTRAGGLLGFLGSYQNPLSHFSTKASTPMNGSATDLVDLAAKDTQPAGIYVDASKVAQSLRAISTPRQEYPLRVVILIALIAFLLGSLLRSLLSPSDFIYVVTDVGSLERVENGWREIRRLVEVKYLAGGWDFQIAVVRRH</sequence>
<feature type="region of interest" description="Disordered" evidence="1">
    <location>
        <begin position="462"/>
        <end position="509"/>
    </location>
</feature>
<dbReference type="GO" id="GO:0008289">
    <property type="term" value="F:lipid binding"/>
    <property type="evidence" value="ECO:0007669"/>
    <property type="project" value="InterPro"/>
</dbReference>
<feature type="region of interest" description="Disordered" evidence="1">
    <location>
        <begin position="1289"/>
        <end position="1352"/>
    </location>
</feature>
<evidence type="ECO:0000256" key="1">
    <source>
        <dbReference type="SAM" id="MobiDB-lite"/>
    </source>
</evidence>
<dbReference type="PANTHER" id="PTHR19308">
    <property type="entry name" value="PHOSPHATIDYLCHOLINE TRANSFER PROTEIN"/>
    <property type="match status" value="1"/>
</dbReference>
<accession>A0A9P6HE51</accession>
<feature type="compositionally biased region" description="Low complexity" evidence="1">
    <location>
        <begin position="41"/>
        <end position="56"/>
    </location>
</feature>
<feature type="region of interest" description="Disordered" evidence="1">
    <location>
        <begin position="1606"/>
        <end position="1649"/>
    </location>
</feature>
<dbReference type="InterPro" id="IPR051213">
    <property type="entry name" value="START_lipid_transfer"/>
</dbReference>
<dbReference type="GO" id="GO:0005737">
    <property type="term" value="C:cytoplasm"/>
    <property type="evidence" value="ECO:0007669"/>
    <property type="project" value="UniProtKB-ARBA"/>
</dbReference>